<dbReference type="NCBIfam" id="NF008102">
    <property type="entry name" value="PRK10847.1"/>
    <property type="match status" value="1"/>
</dbReference>
<reference evidence="9 10" key="1">
    <citation type="journal article" date="2012" name="J. Bacteriol.">
        <title>Complete genome sequence of the anaerobic perchlorate-reducing bacterium Azospira suillum strain PS.</title>
        <authorList>
            <person name="Byrne-Bailey K.G."/>
            <person name="Coates J.D."/>
        </authorList>
    </citation>
    <scope>NUCLEOTIDE SEQUENCE [LARGE SCALE GENOMIC DNA]</scope>
    <source>
        <strain evidence="10">ATCC BAA-33 / DSM 13638 / PS</strain>
    </source>
</reference>
<dbReference type="InterPro" id="IPR058127">
    <property type="entry name" value="DedA"/>
</dbReference>
<dbReference type="EMBL" id="CP003153">
    <property type="protein sequence ID" value="AEV25936.1"/>
    <property type="molecule type" value="Genomic_DNA"/>
</dbReference>
<comment type="subcellular location">
    <subcellularLocation>
        <location evidence="1 7">Cell membrane</location>
        <topology evidence="1 7">Multi-pass membrane protein</topology>
    </subcellularLocation>
</comment>
<evidence type="ECO:0000256" key="5">
    <source>
        <dbReference type="ARBA" id="ARBA00022989"/>
    </source>
</evidence>
<accession>G8QP83</accession>
<feature type="transmembrane region" description="Helical" evidence="7">
    <location>
        <begin position="194"/>
        <end position="212"/>
    </location>
</feature>
<dbReference type="Proteomes" id="UP000005633">
    <property type="component" value="Chromosome"/>
</dbReference>
<evidence type="ECO:0000256" key="7">
    <source>
        <dbReference type="RuleBase" id="RU367016"/>
    </source>
</evidence>
<dbReference type="HOGENOM" id="CLU_044208_6_1_4"/>
<dbReference type="OrthoDB" id="9813426at2"/>
<protein>
    <submittedName>
        <fullName evidence="9">Putative membrane-associated protein</fullName>
    </submittedName>
</protein>
<organism evidence="9 10">
    <name type="scientific">Azospira oryzae (strain ATCC BAA-33 / DSM 13638 / PS)</name>
    <name type="common">Dechlorosoma suillum</name>
    <dbReference type="NCBI Taxonomy" id="640081"/>
    <lineage>
        <taxon>Bacteria</taxon>
        <taxon>Pseudomonadati</taxon>
        <taxon>Pseudomonadota</taxon>
        <taxon>Betaproteobacteria</taxon>
        <taxon>Rhodocyclales</taxon>
        <taxon>Rhodocyclaceae</taxon>
        <taxon>Azospira</taxon>
    </lineage>
</organism>
<sequence>MEFFDAITGLFLQFIDLVLHLDKHLAVLVQQYGPWIYAILFFIVFAETGFVVVPFLPGDSLLFVAGALAAIGDMALMPLMLSLSLAAVLGNSLNYVIGRWFGHRILAWNSRLLNRAALEKTHAFFEVHGGKTLVISRFLPLLRTFAPFVAGMGEMGYGRFTFFNVVGGVSWVVSLSLAGYWFGNLPLIKNNLSLVIVLIIAVSLLPAIIGYCKARKASTG</sequence>
<evidence type="ECO:0000259" key="8">
    <source>
        <dbReference type="Pfam" id="PF09335"/>
    </source>
</evidence>
<dbReference type="InterPro" id="IPR032816">
    <property type="entry name" value="VTT_dom"/>
</dbReference>
<dbReference type="PANTHER" id="PTHR30353">
    <property type="entry name" value="INNER MEMBRANE PROTEIN DEDA-RELATED"/>
    <property type="match status" value="1"/>
</dbReference>
<dbReference type="Pfam" id="PF09335">
    <property type="entry name" value="VTT_dom"/>
    <property type="match status" value="1"/>
</dbReference>
<evidence type="ECO:0000256" key="6">
    <source>
        <dbReference type="ARBA" id="ARBA00023136"/>
    </source>
</evidence>
<feature type="domain" description="VTT" evidence="8">
    <location>
        <begin position="56"/>
        <end position="180"/>
    </location>
</feature>
<dbReference type="KEGG" id="dsu:Dsui_1547"/>
<evidence type="ECO:0000256" key="2">
    <source>
        <dbReference type="ARBA" id="ARBA00010792"/>
    </source>
</evidence>
<keyword evidence="4 7" id="KW-0812">Transmembrane</keyword>
<gene>
    <name evidence="9" type="ordered locus">Dsui_1547</name>
</gene>
<feature type="transmembrane region" description="Helical" evidence="7">
    <location>
        <begin position="162"/>
        <end position="182"/>
    </location>
</feature>
<evidence type="ECO:0000256" key="4">
    <source>
        <dbReference type="ARBA" id="ARBA00022692"/>
    </source>
</evidence>
<keyword evidence="3 7" id="KW-1003">Cell membrane</keyword>
<dbReference type="InterPro" id="IPR032818">
    <property type="entry name" value="DedA-like"/>
</dbReference>
<feature type="transmembrane region" description="Helical" evidence="7">
    <location>
        <begin position="62"/>
        <end position="89"/>
    </location>
</feature>
<dbReference type="RefSeq" id="WP_014236635.1">
    <property type="nucleotide sequence ID" value="NC_016616.1"/>
</dbReference>
<keyword evidence="5 7" id="KW-1133">Transmembrane helix</keyword>
<comment type="similarity">
    <text evidence="2 7">Belongs to the DedA family.</text>
</comment>
<evidence type="ECO:0000256" key="3">
    <source>
        <dbReference type="ARBA" id="ARBA00022475"/>
    </source>
</evidence>
<name>G8QP83_AZOOP</name>
<dbReference type="eggNOG" id="COG0586">
    <property type="taxonomic scope" value="Bacteria"/>
</dbReference>
<dbReference type="PANTHER" id="PTHR30353:SF0">
    <property type="entry name" value="TRANSMEMBRANE PROTEIN"/>
    <property type="match status" value="1"/>
</dbReference>
<evidence type="ECO:0000313" key="9">
    <source>
        <dbReference type="EMBL" id="AEV25936.1"/>
    </source>
</evidence>
<dbReference type="STRING" id="640081.Dsui_1547"/>
<evidence type="ECO:0000256" key="1">
    <source>
        <dbReference type="ARBA" id="ARBA00004651"/>
    </source>
</evidence>
<proteinExistence type="inferred from homology"/>
<dbReference type="GO" id="GO:0005886">
    <property type="term" value="C:plasma membrane"/>
    <property type="evidence" value="ECO:0007669"/>
    <property type="project" value="UniProtKB-SubCell"/>
</dbReference>
<feature type="transmembrane region" description="Helical" evidence="7">
    <location>
        <begin position="34"/>
        <end position="56"/>
    </location>
</feature>
<dbReference type="AlphaFoldDB" id="G8QP83"/>
<keyword evidence="6 7" id="KW-0472">Membrane</keyword>
<evidence type="ECO:0000313" key="10">
    <source>
        <dbReference type="Proteomes" id="UP000005633"/>
    </source>
</evidence>